<feature type="domain" description="DNA polymerase III beta sliding clamp C-terminal" evidence="9">
    <location>
        <begin position="5"/>
        <end position="75"/>
    </location>
</feature>
<dbReference type="PANTHER" id="PTHR30478">
    <property type="entry name" value="DNA POLYMERASE III SUBUNIT BETA"/>
    <property type="match status" value="1"/>
</dbReference>
<keyword evidence="5" id="KW-0548">Nucleotidyltransferase</keyword>
<evidence type="ECO:0000256" key="5">
    <source>
        <dbReference type="ARBA" id="ARBA00022695"/>
    </source>
</evidence>
<keyword evidence="7" id="KW-0239">DNA-directed DNA polymerase</keyword>
<reference evidence="10" key="1">
    <citation type="submission" date="2019-08" db="EMBL/GenBank/DDBJ databases">
        <authorList>
            <person name="Kucharzyk K."/>
            <person name="Murdoch R.W."/>
            <person name="Higgins S."/>
            <person name="Loffler F."/>
        </authorList>
    </citation>
    <scope>NUCLEOTIDE SEQUENCE</scope>
</reference>
<dbReference type="CDD" id="cd00140">
    <property type="entry name" value="beta_clamp"/>
    <property type="match status" value="1"/>
</dbReference>
<evidence type="ECO:0000256" key="6">
    <source>
        <dbReference type="ARBA" id="ARBA00022705"/>
    </source>
</evidence>
<sequence length="77" mass="8689">MNIKSNSDNGDVHEEVKISKNGEDIEIAFNPKYLIDALRVIGRDEITIEFTTSVSPSIIKPAKDSGFLYLILPVRRR</sequence>
<comment type="subcellular location">
    <subcellularLocation>
        <location evidence="1">Cytoplasm</location>
    </subcellularLocation>
</comment>
<dbReference type="InterPro" id="IPR022635">
    <property type="entry name" value="DNA_polIII_beta_C"/>
</dbReference>
<dbReference type="GO" id="GO:0005737">
    <property type="term" value="C:cytoplasm"/>
    <property type="evidence" value="ECO:0007669"/>
    <property type="project" value="UniProtKB-SubCell"/>
</dbReference>
<dbReference type="PANTHER" id="PTHR30478:SF0">
    <property type="entry name" value="BETA SLIDING CLAMP"/>
    <property type="match status" value="1"/>
</dbReference>
<dbReference type="EMBL" id="VSSQ01032882">
    <property type="protein sequence ID" value="MPM84289.1"/>
    <property type="molecule type" value="Genomic_DNA"/>
</dbReference>
<keyword evidence="3" id="KW-0963">Cytoplasm</keyword>
<dbReference type="InterPro" id="IPR001001">
    <property type="entry name" value="DNA_polIII_beta"/>
</dbReference>
<evidence type="ECO:0000256" key="8">
    <source>
        <dbReference type="ARBA" id="ARBA00023125"/>
    </source>
</evidence>
<evidence type="ECO:0000256" key="2">
    <source>
        <dbReference type="ARBA" id="ARBA00010752"/>
    </source>
</evidence>
<evidence type="ECO:0000256" key="4">
    <source>
        <dbReference type="ARBA" id="ARBA00022679"/>
    </source>
</evidence>
<comment type="caution">
    <text evidence="10">The sequence shown here is derived from an EMBL/GenBank/DDBJ whole genome shotgun (WGS) entry which is preliminary data.</text>
</comment>
<comment type="similarity">
    <text evidence="2">Belongs to the beta sliding clamp family.</text>
</comment>
<dbReference type="Pfam" id="PF02768">
    <property type="entry name" value="DNA_pol3_beta_3"/>
    <property type="match status" value="1"/>
</dbReference>
<dbReference type="GO" id="GO:0003887">
    <property type="term" value="F:DNA-directed DNA polymerase activity"/>
    <property type="evidence" value="ECO:0007669"/>
    <property type="project" value="UniProtKB-KW"/>
</dbReference>
<evidence type="ECO:0000256" key="7">
    <source>
        <dbReference type="ARBA" id="ARBA00022932"/>
    </source>
</evidence>
<dbReference type="SUPFAM" id="SSF55979">
    <property type="entry name" value="DNA clamp"/>
    <property type="match status" value="1"/>
</dbReference>
<keyword evidence="6" id="KW-0235">DNA replication</keyword>
<dbReference type="InterPro" id="IPR046938">
    <property type="entry name" value="DNA_clamp_sf"/>
</dbReference>
<name>A0A645D4Z4_9ZZZZ</name>
<keyword evidence="8" id="KW-0238">DNA-binding</keyword>
<gene>
    <name evidence="10" type="primary">dnaN_50</name>
    <name evidence="10" type="ORF">SDC9_131360</name>
</gene>
<dbReference type="GO" id="GO:0008408">
    <property type="term" value="F:3'-5' exonuclease activity"/>
    <property type="evidence" value="ECO:0007669"/>
    <property type="project" value="InterPro"/>
</dbReference>
<dbReference type="GO" id="GO:0003677">
    <property type="term" value="F:DNA binding"/>
    <property type="evidence" value="ECO:0007669"/>
    <property type="project" value="UniProtKB-KW"/>
</dbReference>
<dbReference type="GO" id="GO:0006271">
    <property type="term" value="P:DNA strand elongation involved in DNA replication"/>
    <property type="evidence" value="ECO:0007669"/>
    <property type="project" value="TreeGrafter"/>
</dbReference>
<proteinExistence type="inferred from homology"/>
<evidence type="ECO:0000256" key="3">
    <source>
        <dbReference type="ARBA" id="ARBA00022490"/>
    </source>
</evidence>
<keyword evidence="4" id="KW-0808">Transferase</keyword>
<evidence type="ECO:0000259" key="9">
    <source>
        <dbReference type="Pfam" id="PF02768"/>
    </source>
</evidence>
<protein>
    <submittedName>
        <fullName evidence="10">Beta sliding clamp</fullName>
    </submittedName>
</protein>
<organism evidence="10">
    <name type="scientific">bioreactor metagenome</name>
    <dbReference type="NCBI Taxonomy" id="1076179"/>
    <lineage>
        <taxon>unclassified sequences</taxon>
        <taxon>metagenomes</taxon>
        <taxon>ecological metagenomes</taxon>
    </lineage>
</organism>
<accession>A0A645D4Z4</accession>
<evidence type="ECO:0000313" key="10">
    <source>
        <dbReference type="EMBL" id="MPM84289.1"/>
    </source>
</evidence>
<dbReference type="GO" id="GO:0009360">
    <property type="term" value="C:DNA polymerase III complex"/>
    <property type="evidence" value="ECO:0007669"/>
    <property type="project" value="InterPro"/>
</dbReference>
<dbReference type="AlphaFoldDB" id="A0A645D4Z4"/>
<evidence type="ECO:0000256" key="1">
    <source>
        <dbReference type="ARBA" id="ARBA00004496"/>
    </source>
</evidence>
<dbReference type="Gene3D" id="3.10.150.10">
    <property type="entry name" value="DNA Polymerase III, subunit A, domain 2"/>
    <property type="match status" value="1"/>
</dbReference>